<dbReference type="RefSeq" id="WP_189426979.1">
    <property type="nucleotide sequence ID" value="NZ_BMZE01000004.1"/>
</dbReference>
<evidence type="ECO:0000256" key="5">
    <source>
        <dbReference type="ARBA" id="ARBA00023136"/>
    </source>
</evidence>
<feature type="transmembrane region" description="Helical" evidence="6">
    <location>
        <begin position="109"/>
        <end position="130"/>
    </location>
</feature>
<feature type="transmembrane region" description="Helical" evidence="6">
    <location>
        <begin position="137"/>
        <end position="160"/>
    </location>
</feature>
<comment type="caution">
    <text evidence="7">The sequence shown here is derived from an EMBL/GenBank/DDBJ whole genome shotgun (WGS) entry which is preliminary data.</text>
</comment>
<dbReference type="Gene3D" id="1.20.1260.100">
    <property type="entry name" value="TspO/MBR protein"/>
    <property type="match status" value="1"/>
</dbReference>
<evidence type="ECO:0000256" key="1">
    <source>
        <dbReference type="ARBA" id="ARBA00004141"/>
    </source>
</evidence>
<keyword evidence="8" id="KW-1185">Reference proteome</keyword>
<feature type="transmembrane region" description="Helical" evidence="6">
    <location>
        <begin position="56"/>
        <end position="78"/>
    </location>
</feature>
<gene>
    <name evidence="7" type="primary">tspO</name>
    <name evidence="7" type="ORF">GCM10007989_33840</name>
</gene>
<dbReference type="EMBL" id="BMZE01000004">
    <property type="protein sequence ID" value="GHA35149.1"/>
    <property type="molecule type" value="Genomic_DNA"/>
</dbReference>
<comment type="similarity">
    <text evidence="2">Belongs to the TspO/BZRP family.</text>
</comment>
<sequence length="161" mass="18126">MSTQGLGAAHRTKKWIVYLLFAVGVILVGGLIGSQVQPGEWYRSLEKPPFNPPDWVFGPVWTILYAMIGVAGARIFLVNPRSVPMAFWVAQMVLNWAWTPLWFGENLIWQAFAVVCLLLIAIVGFIFTAWRQDRIAAWLFVPYLCWVAFAATLNLSIGLLN</sequence>
<feature type="transmembrane region" description="Helical" evidence="6">
    <location>
        <begin position="15"/>
        <end position="36"/>
    </location>
</feature>
<dbReference type="InterPro" id="IPR038330">
    <property type="entry name" value="TspO/MBR-related_sf"/>
</dbReference>
<evidence type="ECO:0000313" key="7">
    <source>
        <dbReference type="EMBL" id="GHA35149.1"/>
    </source>
</evidence>
<dbReference type="GO" id="GO:0016020">
    <property type="term" value="C:membrane"/>
    <property type="evidence" value="ECO:0007669"/>
    <property type="project" value="UniProtKB-SubCell"/>
</dbReference>
<reference evidence="7" key="2">
    <citation type="submission" date="2020-09" db="EMBL/GenBank/DDBJ databases">
        <authorList>
            <person name="Sun Q."/>
            <person name="Kim S."/>
        </authorList>
    </citation>
    <scope>NUCLEOTIDE SEQUENCE</scope>
    <source>
        <strain evidence="7">KCTC 32437</strain>
    </source>
</reference>
<keyword evidence="4 6" id="KW-1133">Transmembrane helix</keyword>
<dbReference type="PANTHER" id="PTHR10057">
    <property type="entry name" value="PERIPHERAL-TYPE BENZODIAZEPINE RECEPTOR"/>
    <property type="match status" value="1"/>
</dbReference>
<dbReference type="PIRSF" id="PIRSF005859">
    <property type="entry name" value="PBR"/>
    <property type="match status" value="1"/>
</dbReference>
<evidence type="ECO:0000256" key="2">
    <source>
        <dbReference type="ARBA" id="ARBA00007524"/>
    </source>
</evidence>
<accession>A0A918SEV0</accession>
<dbReference type="FunFam" id="1.20.1260.100:FF:000001">
    <property type="entry name" value="translocator protein 2"/>
    <property type="match status" value="1"/>
</dbReference>
<evidence type="ECO:0000313" key="8">
    <source>
        <dbReference type="Proteomes" id="UP000646579"/>
    </source>
</evidence>
<dbReference type="GO" id="GO:0033013">
    <property type="term" value="P:tetrapyrrole metabolic process"/>
    <property type="evidence" value="ECO:0007669"/>
    <property type="project" value="UniProtKB-ARBA"/>
</dbReference>
<keyword evidence="3 6" id="KW-0812">Transmembrane</keyword>
<proteinExistence type="inferred from homology"/>
<organism evidence="7 8">
    <name type="scientific">Devosia pacifica</name>
    <dbReference type="NCBI Taxonomy" id="1335967"/>
    <lineage>
        <taxon>Bacteria</taxon>
        <taxon>Pseudomonadati</taxon>
        <taxon>Pseudomonadota</taxon>
        <taxon>Alphaproteobacteria</taxon>
        <taxon>Hyphomicrobiales</taxon>
        <taxon>Devosiaceae</taxon>
        <taxon>Devosia</taxon>
    </lineage>
</organism>
<dbReference type="Proteomes" id="UP000646579">
    <property type="component" value="Unassembled WGS sequence"/>
</dbReference>
<protein>
    <submittedName>
        <fullName evidence="7">Tryptophan-rich sensory protein</fullName>
    </submittedName>
</protein>
<dbReference type="PANTHER" id="PTHR10057:SF0">
    <property type="entry name" value="TRANSLOCATOR PROTEIN"/>
    <property type="match status" value="1"/>
</dbReference>
<keyword evidence="5 6" id="KW-0472">Membrane</keyword>
<evidence type="ECO:0000256" key="3">
    <source>
        <dbReference type="ARBA" id="ARBA00022692"/>
    </source>
</evidence>
<feature type="transmembrane region" description="Helical" evidence="6">
    <location>
        <begin position="85"/>
        <end position="103"/>
    </location>
</feature>
<evidence type="ECO:0000256" key="6">
    <source>
        <dbReference type="SAM" id="Phobius"/>
    </source>
</evidence>
<dbReference type="AlphaFoldDB" id="A0A918SEV0"/>
<dbReference type="CDD" id="cd15904">
    <property type="entry name" value="TSPO_MBR"/>
    <property type="match status" value="1"/>
</dbReference>
<name>A0A918SEV0_9HYPH</name>
<dbReference type="InterPro" id="IPR004307">
    <property type="entry name" value="TspO_MBR"/>
</dbReference>
<comment type="subcellular location">
    <subcellularLocation>
        <location evidence="1">Membrane</location>
        <topology evidence="1">Multi-pass membrane protein</topology>
    </subcellularLocation>
</comment>
<reference evidence="7" key="1">
    <citation type="journal article" date="2014" name="Int. J. Syst. Evol. Microbiol.">
        <title>Complete genome sequence of Corynebacterium casei LMG S-19264T (=DSM 44701T), isolated from a smear-ripened cheese.</title>
        <authorList>
            <consortium name="US DOE Joint Genome Institute (JGI-PGF)"/>
            <person name="Walter F."/>
            <person name="Albersmeier A."/>
            <person name="Kalinowski J."/>
            <person name="Ruckert C."/>
        </authorList>
    </citation>
    <scope>NUCLEOTIDE SEQUENCE</scope>
    <source>
        <strain evidence="7">KCTC 32437</strain>
    </source>
</reference>
<dbReference type="Pfam" id="PF03073">
    <property type="entry name" value="TspO_MBR"/>
    <property type="match status" value="1"/>
</dbReference>
<evidence type="ECO:0000256" key="4">
    <source>
        <dbReference type="ARBA" id="ARBA00022989"/>
    </source>
</evidence>